<comment type="caution">
    <text evidence="1">The sequence shown here is derived from an EMBL/GenBank/DDBJ whole genome shotgun (WGS) entry which is preliminary data.</text>
</comment>
<dbReference type="AlphaFoldDB" id="A0AAD4WIT6"/>
<dbReference type="EMBL" id="JAJFAZ020000002">
    <property type="protein sequence ID" value="KAI5344220.1"/>
    <property type="molecule type" value="Genomic_DNA"/>
</dbReference>
<protein>
    <recommendedName>
        <fullName evidence="3">Retrovirus-related Pol polyprotein from transposon TNT 1-94</fullName>
    </recommendedName>
</protein>
<accession>A0AAD4WIT6</accession>
<keyword evidence="2" id="KW-1185">Reference proteome</keyword>
<name>A0AAD4WIT6_PRUDU</name>
<proteinExistence type="predicted"/>
<organism evidence="1 2">
    <name type="scientific">Prunus dulcis</name>
    <name type="common">Almond</name>
    <name type="synonym">Amygdalus dulcis</name>
    <dbReference type="NCBI Taxonomy" id="3755"/>
    <lineage>
        <taxon>Eukaryota</taxon>
        <taxon>Viridiplantae</taxon>
        <taxon>Streptophyta</taxon>
        <taxon>Embryophyta</taxon>
        <taxon>Tracheophyta</taxon>
        <taxon>Spermatophyta</taxon>
        <taxon>Magnoliopsida</taxon>
        <taxon>eudicotyledons</taxon>
        <taxon>Gunneridae</taxon>
        <taxon>Pentapetalae</taxon>
        <taxon>rosids</taxon>
        <taxon>fabids</taxon>
        <taxon>Rosales</taxon>
        <taxon>Rosaceae</taxon>
        <taxon>Amygdaloideae</taxon>
        <taxon>Amygdaleae</taxon>
        <taxon>Prunus</taxon>
    </lineage>
</organism>
<sequence length="89" mass="10025">MFVGKFPSNKLFMKEELLNIQLEDAKNITDTEDEALMLLTSLRLSYDHLQKMLIIGKSTLNFEEVVQDLVHHGLAQNFGDSSQDGGLVT</sequence>
<evidence type="ECO:0008006" key="3">
    <source>
        <dbReference type="Google" id="ProtNLM"/>
    </source>
</evidence>
<reference evidence="1 2" key="1">
    <citation type="journal article" date="2022" name="G3 (Bethesda)">
        <title>Whole-genome sequence and methylome profiling of the almond [Prunus dulcis (Mill.) D.A. Webb] cultivar 'Nonpareil'.</title>
        <authorList>
            <person name="D'Amico-Willman K.M."/>
            <person name="Ouma W.Z."/>
            <person name="Meulia T."/>
            <person name="Sideli G.M."/>
            <person name="Gradziel T.M."/>
            <person name="Fresnedo-Ramirez J."/>
        </authorList>
    </citation>
    <scope>NUCLEOTIDE SEQUENCE [LARGE SCALE GENOMIC DNA]</scope>
    <source>
        <strain evidence="1">Clone GOH B32 T37-40</strain>
    </source>
</reference>
<evidence type="ECO:0000313" key="1">
    <source>
        <dbReference type="EMBL" id="KAI5344220.1"/>
    </source>
</evidence>
<evidence type="ECO:0000313" key="2">
    <source>
        <dbReference type="Proteomes" id="UP001054821"/>
    </source>
</evidence>
<dbReference type="Proteomes" id="UP001054821">
    <property type="component" value="Chromosome 2"/>
</dbReference>
<gene>
    <name evidence="1" type="ORF">L3X38_012097</name>
</gene>